<sequence length="96" mass="10133">MVNFVSILAVALLAVSQGVEAKNCKARLHYCGRGLLNKGNYYDQIIEALTGAGQPTDTDHVNSSLFYCKTDGNIIFQSYCGSGGCVNGGAGNSDYC</sequence>
<protein>
    <submittedName>
        <fullName evidence="2">Uncharacterized protein</fullName>
    </submittedName>
</protein>
<name>A0AAV9HDP5_9PEZI</name>
<evidence type="ECO:0000256" key="1">
    <source>
        <dbReference type="SAM" id="SignalP"/>
    </source>
</evidence>
<reference evidence="2" key="2">
    <citation type="submission" date="2023-06" db="EMBL/GenBank/DDBJ databases">
        <authorList>
            <consortium name="Lawrence Berkeley National Laboratory"/>
            <person name="Mondo S.J."/>
            <person name="Hensen N."/>
            <person name="Bonometti L."/>
            <person name="Westerberg I."/>
            <person name="Brannstrom I.O."/>
            <person name="Guillou S."/>
            <person name="Cros-Aarteil S."/>
            <person name="Calhoun S."/>
            <person name="Haridas S."/>
            <person name="Kuo A."/>
            <person name="Pangilinan J."/>
            <person name="Riley R."/>
            <person name="Labutti K."/>
            <person name="Andreopoulos B."/>
            <person name="Lipzen A."/>
            <person name="Chen C."/>
            <person name="Yanf M."/>
            <person name="Daum C."/>
            <person name="Ng V."/>
            <person name="Clum A."/>
            <person name="Steindorff A."/>
            <person name="Ohm R."/>
            <person name="Martin F."/>
            <person name="Silar P."/>
            <person name="Natvig D."/>
            <person name="Lalanne C."/>
            <person name="Gautier V."/>
            <person name="Ament-Velasquez S.L."/>
            <person name="Kruys A."/>
            <person name="Hutchinson M.I."/>
            <person name="Powell A.J."/>
            <person name="Barry K."/>
            <person name="Miller A.N."/>
            <person name="Grigoriev I.V."/>
            <person name="Debuchy R."/>
            <person name="Gladieux P."/>
            <person name="Thoren M.H."/>
            <person name="Johannesson H."/>
        </authorList>
    </citation>
    <scope>NUCLEOTIDE SEQUENCE</scope>
    <source>
        <strain evidence="2">PSN324</strain>
    </source>
</reference>
<feature type="chain" id="PRO_5043754156" evidence="1">
    <location>
        <begin position="22"/>
        <end position="96"/>
    </location>
</feature>
<proteinExistence type="predicted"/>
<feature type="signal peptide" evidence="1">
    <location>
        <begin position="1"/>
        <end position="21"/>
    </location>
</feature>
<organism evidence="2 3">
    <name type="scientific">Cladorrhinum samala</name>
    <dbReference type="NCBI Taxonomy" id="585594"/>
    <lineage>
        <taxon>Eukaryota</taxon>
        <taxon>Fungi</taxon>
        <taxon>Dikarya</taxon>
        <taxon>Ascomycota</taxon>
        <taxon>Pezizomycotina</taxon>
        <taxon>Sordariomycetes</taxon>
        <taxon>Sordariomycetidae</taxon>
        <taxon>Sordariales</taxon>
        <taxon>Podosporaceae</taxon>
        <taxon>Cladorrhinum</taxon>
    </lineage>
</organism>
<dbReference type="Proteomes" id="UP001321749">
    <property type="component" value="Unassembled WGS sequence"/>
</dbReference>
<keyword evidence="3" id="KW-1185">Reference proteome</keyword>
<dbReference type="EMBL" id="MU865107">
    <property type="protein sequence ID" value="KAK4457567.1"/>
    <property type="molecule type" value="Genomic_DNA"/>
</dbReference>
<evidence type="ECO:0000313" key="3">
    <source>
        <dbReference type="Proteomes" id="UP001321749"/>
    </source>
</evidence>
<gene>
    <name evidence="2" type="ORF">QBC42DRAFT_291429</name>
</gene>
<accession>A0AAV9HDP5</accession>
<reference evidence="2" key="1">
    <citation type="journal article" date="2023" name="Mol. Phylogenet. Evol.">
        <title>Genome-scale phylogeny and comparative genomics of the fungal order Sordariales.</title>
        <authorList>
            <person name="Hensen N."/>
            <person name="Bonometti L."/>
            <person name="Westerberg I."/>
            <person name="Brannstrom I.O."/>
            <person name="Guillou S."/>
            <person name="Cros-Aarteil S."/>
            <person name="Calhoun S."/>
            <person name="Haridas S."/>
            <person name="Kuo A."/>
            <person name="Mondo S."/>
            <person name="Pangilinan J."/>
            <person name="Riley R."/>
            <person name="LaButti K."/>
            <person name="Andreopoulos B."/>
            <person name="Lipzen A."/>
            <person name="Chen C."/>
            <person name="Yan M."/>
            <person name="Daum C."/>
            <person name="Ng V."/>
            <person name="Clum A."/>
            <person name="Steindorff A."/>
            <person name="Ohm R.A."/>
            <person name="Martin F."/>
            <person name="Silar P."/>
            <person name="Natvig D.O."/>
            <person name="Lalanne C."/>
            <person name="Gautier V."/>
            <person name="Ament-Velasquez S.L."/>
            <person name="Kruys A."/>
            <person name="Hutchinson M.I."/>
            <person name="Powell A.J."/>
            <person name="Barry K."/>
            <person name="Miller A.N."/>
            <person name="Grigoriev I.V."/>
            <person name="Debuchy R."/>
            <person name="Gladieux P."/>
            <person name="Hiltunen Thoren M."/>
            <person name="Johannesson H."/>
        </authorList>
    </citation>
    <scope>NUCLEOTIDE SEQUENCE</scope>
    <source>
        <strain evidence="2">PSN324</strain>
    </source>
</reference>
<evidence type="ECO:0000313" key="2">
    <source>
        <dbReference type="EMBL" id="KAK4457567.1"/>
    </source>
</evidence>
<comment type="caution">
    <text evidence="2">The sequence shown here is derived from an EMBL/GenBank/DDBJ whole genome shotgun (WGS) entry which is preliminary data.</text>
</comment>
<dbReference type="AlphaFoldDB" id="A0AAV9HDP5"/>
<keyword evidence="1" id="KW-0732">Signal</keyword>